<feature type="compositionally biased region" description="Basic and acidic residues" evidence="1">
    <location>
        <begin position="237"/>
        <end position="250"/>
    </location>
</feature>
<dbReference type="SUPFAM" id="SSF56235">
    <property type="entry name" value="N-terminal nucleophile aminohydrolases (Ntn hydrolases)"/>
    <property type="match status" value="1"/>
</dbReference>
<dbReference type="GO" id="GO:0016787">
    <property type="term" value="F:hydrolase activity"/>
    <property type="evidence" value="ECO:0007669"/>
    <property type="project" value="UniProtKB-KW"/>
</dbReference>
<dbReference type="PRINTS" id="PR01210">
    <property type="entry name" value="GGTRANSPTASE"/>
</dbReference>
<name>A0ABR1G900_AURAN</name>
<evidence type="ECO:0000313" key="2">
    <source>
        <dbReference type="EMBL" id="KAK7249792.1"/>
    </source>
</evidence>
<sequence length="250" mass="25520">MFAAPEELEFRSRRSPIVCLNGCVATSQPLVFEVGLRVLRAGGNAADAAVAACAALNVTEPCQCGIGGDAFCVYYDAKTKTVRGLNGSGRSPAALTLAIAEARGGPRGGAAVGGMLDEASAHCVTVPGAAACWADAVETFGARAKDVLAPAIELAEAGAPIHGVAASLWRENAHQLTDRWGGLEGNPRGGRPCSPTAGRGAANGRTTRSSPVVTDEDGDFFASFGVMGGFMQPPASRGRDDFREISGGKQ</sequence>
<accession>A0ABR1G900</accession>
<reference evidence="2 3" key="1">
    <citation type="submission" date="2024-03" db="EMBL/GenBank/DDBJ databases">
        <title>Aureococcus anophagefferens CCMP1851 and Kratosvirus quantuckense: Draft genome of a second virus-susceptible host strain in the model system.</title>
        <authorList>
            <person name="Chase E."/>
            <person name="Truchon A.R."/>
            <person name="Schepens W."/>
            <person name="Wilhelm S.W."/>
        </authorList>
    </citation>
    <scope>NUCLEOTIDE SEQUENCE [LARGE SCALE GENOMIC DNA]</scope>
    <source>
        <strain evidence="2 3">CCMP1851</strain>
    </source>
</reference>
<dbReference type="Pfam" id="PF01019">
    <property type="entry name" value="G_glu_transpept"/>
    <property type="match status" value="1"/>
</dbReference>
<keyword evidence="3" id="KW-1185">Reference proteome</keyword>
<evidence type="ECO:0000313" key="3">
    <source>
        <dbReference type="Proteomes" id="UP001363151"/>
    </source>
</evidence>
<comment type="caution">
    <text evidence="2">The sequence shown here is derived from an EMBL/GenBank/DDBJ whole genome shotgun (WGS) entry which is preliminary data.</text>
</comment>
<dbReference type="Proteomes" id="UP001363151">
    <property type="component" value="Unassembled WGS sequence"/>
</dbReference>
<dbReference type="InterPro" id="IPR029055">
    <property type="entry name" value="Ntn_hydrolases_N"/>
</dbReference>
<evidence type="ECO:0000256" key="1">
    <source>
        <dbReference type="SAM" id="MobiDB-lite"/>
    </source>
</evidence>
<dbReference type="InterPro" id="IPR052896">
    <property type="entry name" value="GGT-like_enzyme"/>
</dbReference>
<organism evidence="2 3">
    <name type="scientific">Aureococcus anophagefferens</name>
    <name type="common">Harmful bloom alga</name>
    <dbReference type="NCBI Taxonomy" id="44056"/>
    <lineage>
        <taxon>Eukaryota</taxon>
        <taxon>Sar</taxon>
        <taxon>Stramenopiles</taxon>
        <taxon>Ochrophyta</taxon>
        <taxon>Pelagophyceae</taxon>
        <taxon>Pelagomonadales</taxon>
        <taxon>Pelagomonadaceae</taxon>
        <taxon>Aureococcus</taxon>
    </lineage>
</organism>
<dbReference type="PANTHER" id="PTHR43881">
    <property type="entry name" value="GAMMA-GLUTAMYLTRANSPEPTIDASE (AFU_ORTHOLOGUE AFUA_4G13580)"/>
    <property type="match status" value="1"/>
</dbReference>
<feature type="region of interest" description="Disordered" evidence="1">
    <location>
        <begin position="231"/>
        <end position="250"/>
    </location>
</feature>
<protein>
    <submittedName>
        <fullName evidence="2">Glutathione hydrolase</fullName>
    </submittedName>
</protein>
<dbReference type="PANTHER" id="PTHR43881:SF1">
    <property type="entry name" value="GAMMA-GLUTAMYLTRANSPEPTIDASE (AFU_ORTHOLOGUE AFUA_4G13580)"/>
    <property type="match status" value="1"/>
</dbReference>
<feature type="region of interest" description="Disordered" evidence="1">
    <location>
        <begin position="179"/>
        <end position="215"/>
    </location>
</feature>
<dbReference type="EMBL" id="JBBJCI010000040">
    <property type="protein sequence ID" value="KAK7249792.1"/>
    <property type="molecule type" value="Genomic_DNA"/>
</dbReference>
<keyword evidence="2" id="KW-0378">Hydrolase</keyword>
<gene>
    <name evidence="2" type="ORF">SO694_00004740</name>
</gene>
<proteinExistence type="predicted"/>